<dbReference type="EMBL" id="KZ084092">
    <property type="protein sequence ID" value="OSD05670.1"/>
    <property type="molecule type" value="Genomic_DNA"/>
</dbReference>
<dbReference type="AlphaFoldDB" id="A0A1Y2IWZ7"/>
<evidence type="ECO:0000313" key="2">
    <source>
        <dbReference type="Proteomes" id="UP000193067"/>
    </source>
</evidence>
<dbReference type="PROSITE" id="PS51257">
    <property type="entry name" value="PROKAR_LIPOPROTEIN"/>
    <property type="match status" value="1"/>
</dbReference>
<proteinExistence type="predicted"/>
<name>A0A1Y2IWZ7_TRAC3</name>
<organism evidence="1 2">
    <name type="scientific">Trametes coccinea (strain BRFM310)</name>
    <name type="common">Pycnoporus coccineus</name>
    <dbReference type="NCBI Taxonomy" id="1353009"/>
    <lineage>
        <taxon>Eukaryota</taxon>
        <taxon>Fungi</taxon>
        <taxon>Dikarya</taxon>
        <taxon>Basidiomycota</taxon>
        <taxon>Agaricomycotina</taxon>
        <taxon>Agaricomycetes</taxon>
        <taxon>Polyporales</taxon>
        <taxon>Polyporaceae</taxon>
        <taxon>Trametes</taxon>
    </lineage>
</organism>
<accession>A0A1Y2IWZ7</accession>
<sequence length="229" mass="24949">MSRSSSFPWTSSYGTNGMGSMGSCSFRDHACSGCPSRSHPQSCWLLLPLRLSSARIQYHSTPGRHRFLFHAAAIYQPVNRQSAQSPSLNFPVTAIPHQNGRAAITDVDPAAPGPCAGPPLWRCAEPTYQHQAQTAWNASHGLRYVIPRITTGGHRAPRHAQKYGDDARPPAARPYAMVLPFEFRPGSRPFGMKSRWASSTSCGRFHVAGSTHSNSAGRLHVCISNSTQP</sequence>
<gene>
    <name evidence="1" type="ORF">PYCCODRAFT_1432209</name>
</gene>
<evidence type="ECO:0000313" key="1">
    <source>
        <dbReference type="EMBL" id="OSD05670.1"/>
    </source>
</evidence>
<protein>
    <submittedName>
        <fullName evidence="1">Uncharacterized protein</fullName>
    </submittedName>
</protein>
<keyword evidence="2" id="KW-1185">Reference proteome</keyword>
<dbReference type="Proteomes" id="UP000193067">
    <property type="component" value="Unassembled WGS sequence"/>
</dbReference>
<reference evidence="1 2" key="1">
    <citation type="journal article" date="2015" name="Biotechnol. Biofuels">
        <title>Enhanced degradation of softwood versus hardwood by the white-rot fungus Pycnoporus coccineus.</title>
        <authorList>
            <person name="Couturier M."/>
            <person name="Navarro D."/>
            <person name="Chevret D."/>
            <person name="Henrissat B."/>
            <person name="Piumi F."/>
            <person name="Ruiz-Duenas F.J."/>
            <person name="Martinez A.T."/>
            <person name="Grigoriev I.V."/>
            <person name="Riley R."/>
            <person name="Lipzen A."/>
            <person name="Berrin J.G."/>
            <person name="Master E.R."/>
            <person name="Rosso M.N."/>
        </authorList>
    </citation>
    <scope>NUCLEOTIDE SEQUENCE [LARGE SCALE GENOMIC DNA]</scope>
    <source>
        <strain evidence="1 2">BRFM310</strain>
    </source>
</reference>